<gene>
    <name evidence="2" type="ORF">LCGC14_2481850</name>
</gene>
<protein>
    <recommendedName>
        <fullName evidence="1">Co-chaperone DjlA N-terminal domain-containing protein</fullName>
    </recommendedName>
</protein>
<accession>A0A0F9B7B3</accession>
<name>A0A0F9B7B3_9ZZZZ</name>
<comment type="caution">
    <text evidence="2">The sequence shown here is derived from an EMBL/GenBank/DDBJ whole genome shotgun (WGS) entry which is preliminary data.</text>
</comment>
<dbReference type="EMBL" id="LAZR01039113">
    <property type="protein sequence ID" value="KKL17804.1"/>
    <property type="molecule type" value="Genomic_DNA"/>
</dbReference>
<dbReference type="AlphaFoldDB" id="A0A0F9B7B3"/>
<dbReference type="Gene3D" id="1.10.3680.10">
    <property type="entry name" value="TerB-like"/>
    <property type="match status" value="1"/>
</dbReference>
<dbReference type="InterPro" id="IPR007791">
    <property type="entry name" value="DjlA_N"/>
</dbReference>
<reference evidence="2" key="1">
    <citation type="journal article" date="2015" name="Nature">
        <title>Complex archaea that bridge the gap between prokaryotes and eukaryotes.</title>
        <authorList>
            <person name="Spang A."/>
            <person name="Saw J.H."/>
            <person name="Jorgensen S.L."/>
            <person name="Zaremba-Niedzwiedzka K."/>
            <person name="Martijn J."/>
            <person name="Lind A.E."/>
            <person name="van Eijk R."/>
            <person name="Schleper C."/>
            <person name="Guy L."/>
            <person name="Ettema T.J."/>
        </authorList>
    </citation>
    <scope>NUCLEOTIDE SEQUENCE</scope>
</reference>
<organism evidence="2">
    <name type="scientific">marine sediment metagenome</name>
    <dbReference type="NCBI Taxonomy" id="412755"/>
    <lineage>
        <taxon>unclassified sequences</taxon>
        <taxon>metagenomes</taxon>
        <taxon>ecological metagenomes</taxon>
    </lineage>
</organism>
<dbReference type="SUPFAM" id="SSF158682">
    <property type="entry name" value="TerB-like"/>
    <property type="match status" value="1"/>
</dbReference>
<dbReference type="Pfam" id="PF05099">
    <property type="entry name" value="TerB"/>
    <property type="match status" value="1"/>
</dbReference>
<evidence type="ECO:0000313" key="2">
    <source>
        <dbReference type="EMBL" id="KKL17804.1"/>
    </source>
</evidence>
<sequence length="174" mass="20014">MSEEILKALMQLFALIIKQDGGVEEKEKKYVRDFLAERLASENVNHYYSLFEKHAGPDEDLSGVKDTSSDKPEKLTSVKDSVRIMGICRKINKTLHQNQKIIVLVRLYELINSDRKFTKQRMDIISTVADVFKISKEEAVSVEKYVTVNAPTKFLDTNIMLVNDQKTSYLETLH</sequence>
<proteinExistence type="predicted"/>
<evidence type="ECO:0000259" key="1">
    <source>
        <dbReference type="Pfam" id="PF05099"/>
    </source>
</evidence>
<feature type="non-terminal residue" evidence="2">
    <location>
        <position position="174"/>
    </location>
</feature>
<dbReference type="InterPro" id="IPR029024">
    <property type="entry name" value="TerB-like"/>
</dbReference>
<feature type="domain" description="Co-chaperone DjlA N-terminal" evidence="1">
    <location>
        <begin position="8"/>
        <end position="140"/>
    </location>
</feature>